<dbReference type="EMBL" id="FOSK01000013">
    <property type="protein sequence ID" value="SFK99564.1"/>
    <property type="molecule type" value="Genomic_DNA"/>
</dbReference>
<evidence type="ECO:0000259" key="1">
    <source>
        <dbReference type="Pfam" id="PF19889"/>
    </source>
</evidence>
<gene>
    <name evidence="2" type="ORF">SAMN04488518_113128</name>
</gene>
<sequence length="177" mass="20408">MSDIQALYAVILDRLIEAQVVMRLMRVRGVRPGQPQSFWPDFSPCDDDQWEAALNAVAKKLTEAEKRARNMTGPDAAAIARMEETWDWMRHIKRNEERKALSLLVFCYAYKIQPKKVLDKMGLAKQTAHDRFERALHQISVNVCNKRDLPAFADKDLSVQFRPKSGIYSDKMRQLAA</sequence>
<dbReference type="Pfam" id="PF19889">
    <property type="entry name" value="DUF6362"/>
    <property type="match status" value="1"/>
</dbReference>
<reference evidence="2 3" key="1">
    <citation type="submission" date="2016-10" db="EMBL/GenBank/DDBJ databases">
        <authorList>
            <person name="Varghese N."/>
            <person name="Submissions S."/>
        </authorList>
    </citation>
    <scope>NUCLEOTIDE SEQUENCE [LARGE SCALE GENOMIC DNA]</scope>
    <source>
        <strain evidence="2 3">DSM 16392</strain>
    </source>
</reference>
<evidence type="ECO:0000313" key="3">
    <source>
        <dbReference type="Proteomes" id="UP000199598"/>
    </source>
</evidence>
<dbReference type="Proteomes" id="UP000199598">
    <property type="component" value="Unassembled WGS sequence"/>
</dbReference>
<proteinExistence type="predicted"/>
<protein>
    <recommendedName>
        <fullName evidence="1">DUF6362 domain-containing protein</fullName>
    </recommendedName>
</protein>
<name>A0A1I4E139_9HYPH</name>
<dbReference type="InterPro" id="IPR045942">
    <property type="entry name" value="DUF6362"/>
</dbReference>
<feature type="domain" description="DUF6362" evidence="1">
    <location>
        <begin position="49"/>
        <end position="139"/>
    </location>
</feature>
<comment type="caution">
    <text evidence="2">The sequence shown here is derived from an EMBL/GenBank/DDBJ whole genome shotgun (WGS) entry which is preliminary data.</text>
</comment>
<accession>A0A1I4E139</accession>
<organism evidence="2 3">
    <name type="scientific">Pseudovibrio ascidiaceicola</name>
    <dbReference type="NCBI Taxonomy" id="285279"/>
    <lineage>
        <taxon>Bacteria</taxon>
        <taxon>Pseudomonadati</taxon>
        <taxon>Pseudomonadota</taxon>
        <taxon>Alphaproteobacteria</taxon>
        <taxon>Hyphomicrobiales</taxon>
        <taxon>Stappiaceae</taxon>
        <taxon>Pseudovibrio</taxon>
    </lineage>
</organism>
<dbReference type="RefSeq" id="WP_093522766.1">
    <property type="nucleotide sequence ID" value="NZ_FOSK01000013.1"/>
</dbReference>
<evidence type="ECO:0000313" key="2">
    <source>
        <dbReference type="EMBL" id="SFK99564.1"/>
    </source>
</evidence>
<keyword evidence="3" id="KW-1185">Reference proteome</keyword>